<evidence type="ECO:0000313" key="3">
    <source>
        <dbReference type="EMBL" id="QFZ22111.1"/>
    </source>
</evidence>
<dbReference type="AlphaFoldDB" id="A0A5Q0H7D3"/>
<dbReference type="OrthoDB" id="135105at2"/>
<feature type="region of interest" description="Disordered" evidence="1">
    <location>
        <begin position="74"/>
        <end position="99"/>
    </location>
</feature>
<evidence type="ECO:0000313" key="4">
    <source>
        <dbReference type="Proteomes" id="UP000325787"/>
    </source>
</evidence>
<dbReference type="KEGG" id="ssyi:EKG83_36085"/>
<dbReference type="InterPro" id="IPR007111">
    <property type="entry name" value="NACHT_NTPase"/>
</dbReference>
<dbReference type="Pfam" id="PF05729">
    <property type="entry name" value="NACHT"/>
    <property type="match status" value="1"/>
</dbReference>
<dbReference type="Gene3D" id="3.40.50.300">
    <property type="entry name" value="P-loop containing nucleotide triphosphate hydrolases"/>
    <property type="match status" value="1"/>
</dbReference>
<dbReference type="InterPro" id="IPR027417">
    <property type="entry name" value="P-loop_NTPase"/>
</dbReference>
<name>A0A5Q0H7D3_SACSY</name>
<dbReference type="PANTHER" id="PTHR46844">
    <property type="entry name" value="SLR5058 PROTEIN"/>
    <property type="match status" value="1"/>
</dbReference>
<keyword evidence="4" id="KW-1185">Reference proteome</keyword>
<dbReference type="EMBL" id="CP034550">
    <property type="protein sequence ID" value="QFZ22111.1"/>
    <property type="molecule type" value="Genomic_DNA"/>
</dbReference>
<reference evidence="4" key="1">
    <citation type="journal article" date="2021" name="Curr. Microbiol.">
        <title>Complete genome of nocamycin-producing strain Saccharothrix syringae NRRL B-16468 reveals the biosynthetic potential for secondary metabolites.</title>
        <authorList>
            <person name="Mo X."/>
            <person name="Yang S."/>
        </authorList>
    </citation>
    <scope>NUCLEOTIDE SEQUENCE [LARGE SCALE GENOMIC DNA]</scope>
    <source>
        <strain evidence="4">ATCC 51364 / DSM 43886 / JCM 6844 / KCTC 9398 / NBRC 14523 / NRRL B-16468 / INA 2240</strain>
    </source>
</reference>
<gene>
    <name evidence="3" type="ORF">EKG83_36085</name>
</gene>
<evidence type="ECO:0000259" key="2">
    <source>
        <dbReference type="Pfam" id="PF05729"/>
    </source>
</evidence>
<dbReference type="InterPro" id="IPR011989">
    <property type="entry name" value="ARM-like"/>
</dbReference>
<accession>A0A5Q0H7D3</accession>
<feature type="domain" description="NACHT" evidence="2">
    <location>
        <begin position="185"/>
        <end position="342"/>
    </location>
</feature>
<dbReference type="Proteomes" id="UP000325787">
    <property type="component" value="Chromosome"/>
</dbReference>
<organism evidence="3 4">
    <name type="scientific">Saccharothrix syringae</name>
    <name type="common">Nocardiopsis syringae</name>
    <dbReference type="NCBI Taxonomy" id="103733"/>
    <lineage>
        <taxon>Bacteria</taxon>
        <taxon>Bacillati</taxon>
        <taxon>Actinomycetota</taxon>
        <taxon>Actinomycetes</taxon>
        <taxon>Pseudonocardiales</taxon>
        <taxon>Pseudonocardiaceae</taxon>
        <taxon>Saccharothrix</taxon>
    </lineage>
</organism>
<proteinExistence type="predicted"/>
<dbReference type="SUPFAM" id="SSF52540">
    <property type="entry name" value="P-loop containing nucleoside triphosphate hydrolases"/>
    <property type="match status" value="1"/>
</dbReference>
<protein>
    <submittedName>
        <fullName evidence="3">NACHT domain-containing protein</fullName>
    </submittedName>
</protein>
<sequence>MSGILPIAVPAGIALLSAVLGFYQWRRTQAATKQLEQEKLQHQRDVLAWEKEKLALTREGEREQAEQAAKAERAREIEQARRSERDRVRTARRESTTDAELAREYRKTLARQLKSVKILDMSRPLDLEEVYVQLAVREQPGRFAREREVRRLAEDDPGDHLLGPAPERQPISTVHPDEALRRHQRIVVLGDPGSGKTTMLRHLALREARHGAEPPVYVELRKFVDSGVADLMSYVEHVLAEDYRFDGAARFLDESFTRGGAALLLDGLDEVLGGATAEAAAAEYDRIVDDVDRIAVRHPNLLIAVTCRRAGWRPALSSFTTLEVVDFTWEHIGQFVDNWFKDQPVRGRQLKQALSENLRMQALATNPLVLSLIAIVFERELELPERRAELYNRCAEVMLREWDAHRGIRRFGKFTTDRKRDLLQEVAWRFHLMGKRYFPEAELLGVIADYLPTIGIPAGENEAILAEIAAQYGLLKEQAHGWYGFLHLTVQEYFAAVSAAARGGDCVDHVVRHRHDPWWEEVLVLQAGLLPDATGLLREVLGWRGRRRREDDVLRGDLVLAAQCLVGTPRIEDASLRAEIIAEVRNALVKAPSPFHRERAAAALVGIGTSDSTAAARDLLFDLGVPQEVRAAVVLAYCGSSDERARRDVDRLLAEGIGRHGEEVVGAALKAASDAGRITSVAPLVKIFQEAESVGLRGIAATDIAAIGDWSAVPVPRDEVERLAGAMTLLTGNPVVTVSAESAPDVLTRADVHWSAKWWCVRSLDREVVPREVFERLYERADVDERTRIALATALTLRGEARFAPDLVDAIRRAIVPPVVVVADLGNSRLLGPRELWTWICQALHSVGDKSVFPHLLDLLEQEVRGQSSSAYNLSIVIQAAAVFGEDALCRKILDMASADAEVLYSVPDWSAAITPTTVPAAVGALEAHDTRLIKPHVVVEVFRNLGRVARDARSARWVWRASAGQGRWVSRQGFQALHAICRRGRFRLFPDGRVEDLPI</sequence>
<evidence type="ECO:0000256" key="1">
    <source>
        <dbReference type="SAM" id="MobiDB-lite"/>
    </source>
</evidence>
<dbReference type="RefSeq" id="WP_153278671.1">
    <property type="nucleotide sequence ID" value="NZ_CP034550.1"/>
</dbReference>
<dbReference type="Gene3D" id="1.25.10.10">
    <property type="entry name" value="Leucine-rich Repeat Variant"/>
    <property type="match status" value="1"/>
</dbReference>
<dbReference type="PANTHER" id="PTHR46844:SF1">
    <property type="entry name" value="SLR5058 PROTEIN"/>
    <property type="match status" value="1"/>
</dbReference>